<evidence type="ECO:0000313" key="1">
    <source>
        <dbReference type="EnsemblPlants" id="Bo7g085750.1"/>
    </source>
</evidence>
<sequence>MTSLQFNKIIFAGDFKEMFCAVDKPHEWPAFRHQGEEIKLKLNNLMEEYQLMVVNCEENKGAFFIAHSVTR</sequence>
<organism evidence="1 2">
    <name type="scientific">Brassica oleracea var. oleracea</name>
    <dbReference type="NCBI Taxonomy" id="109376"/>
    <lineage>
        <taxon>Eukaryota</taxon>
        <taxon>Viridiplantae</taxon>
        <taxon>Streptophyta</taxon>
        <taxon>Embryophyta</taxon>
        <taxon>Tracheophyta</taxon>
        <taxon>Spermatophyta</taxon>
        <taxon>Magnoliopsida</taxon>
        <taxon>eudicotyledons</taxon>
        <taxon>Gunneridae</taxon>
        <taxon>Pentapetalae</taxon>
        <taxon>rosids</taxon>
        <taxon>malvids</taxon>
        <taxon>Brassicales</taxon>
        <taxon>Brassicaceae</taxon>
        <taxon>Brassiceae</taxon>
        <taxon>Brassica</taxon>
    </lineage>
</organism>
<accession>A0A0D3DBB9</accession>
<keyword evidence="2" id="KW-1185">Reference proteome</keyword>
<dbReference type="EnsemblPlants" id="Bo7g085750.1">
    <property type="protein sequence ID" value="Bo7g085750.1"/>
    <property type="gene ID" value="Bo7g085750"/>
</dbReference>
<dbReference type="HOGENOM" id="CLU_2743559_0_0_1"/>
<name>A0A0D3DBB9_BRAOL</name>
<dbReference type="Gramene" id="Bo7g085750.1">
    <property type="protein sequence ID" value="Bo7g085750.1"/>
    <property type="gene ID" value="Bo7g085750"/>
</dbReference>
<protein>
    <submittedName>
        <fullName evidence="1">Uncharacterized protein</fullName>
    </submittedName>
</protein>
<dbReference type="AlphaFoldDB" id="A0A0D3DBB9"/>
<reference evidence="1 2" key="1">
    <citation type="journal article" date="2014" name="Genome Biol.">
        <title>Transcriptome and methylome profiling reveals relics of genome dominance in the mesopolyploid Brassica oleracea.</title>
        <authorList>
            <person name="Parkin I.A."/>
            <person name="Koh C."/>
            <person name="Tang H."/>
            <person name="Robinson S.J."/>
            <person name="Kagale S."/>
            <person name="Clarke W.E."/>
            <person name="Town C.D."/>
            <person name="Nixon J."/>
            <person name="Krishnakumar V."/>
            <person name="Bidwell S.L."/>
            <person name="Denoeud F."/>
            <person name="Belcram H."/>
            <person name="Links M.G."/>
            <person name="Just J."/>
            <person name="Clarke C."/>
            <person name="Bender T."/>
            <person name="Huebert T."/>
            <person name="Mason A.S."/>
            <person name="Pires J.C."/>
            <person name="Barker G."/>
            <person name="Moore J."/>
            <person name="Walley P.G."/>
            <person name="Manoli S."/>
            <person name="Batley J."/>
            <person name="Edwards D."/>
            <person name="Nelson M.N."/>
            <person name="Wang X."/>
            <person name="Paterson A.H."/>
            <person name="King G."/>
            <person name="Bancroft I."/>
            <person name="Chalhoub B."/>
            <person name="Sharpe A.G."/>
        </authorList>
    </citation>
    <scope>NUCLEOTIDE SEQUENCE</scope>
    <source>
        <strain evidence="1 2">cv. TO1000</strain>
    </source>
</reference>
<dbReference type="OMA" id="HEWPAFR"/>
<reference evidence="1" key="2">
    <citation type="submission" date="2015-03" db="UniProtKB">
        <authorList>
            <consortium name="EnsemblPlants"/>
        </authorList>
    </citation>
    <scope>IDENTIFICATION</scope>
</reference>
<proteinExistence type="predicted"/>
<dbReference type="Proteomes" id="UP000032141">
    <property type="component" value="Chromosome C7"/>
</dbReference>
<evidence type="ECO:0000313" key="2">
    <source>
        <dbReference type="Proteomes" id="UP000032141"/>
    </source>
</evidence>